<evidence type="ECO:0000313" key="3">
    <source>
        <dbReference type="Proteomes" id="UP000261704"/>
    </source>
</evidence>
<evidence type="ECO:0000256" key="1">
    <source>
        <dbReference type="SAM" id="SignalP"/>
    </source>
</evidence>
<accession>A0A347UE17</accession>
<dbReference type="GO" id="GO:0016787">
    <property type="term" value="F:hydrolase activity"/>
    <property type="evidence" value="ECO:0007669"/>
    <property type="project" value="UniProtKB-KW"/>
</dbReference>
<name>A0A347UE17_9RHOB</name>
<dbReference type="Gene3D" id="2.40.160.20">
    <property type="match status" value="1"/>
</dbReference>
<protein>
    <submittedName>
        <fullName evidence="2">Acyloxyacyl hydrolase</fullName>
    </submittedName>
</protein>
<proteinExistence type="predicted"/>
<evidence type="ECO:0000313" key="2">
    <source>
        <dbReference type="EMBL" id="AXX97095.1"/>
    </source>
</evidence>
<dbReference type="EMBL" id="CP032125">
    <property type="protein sequence ID" value="AXX97095.1"/>
    <property type="molecule type" value="Genomic_DNA"/>
</dbReference>
<feature type="signal peptide" evidence="1">
    <location>
        <begin position="1"/>
        <end position="20"/>
    </location>
</feature>
<keyword evidence="1" id="KW-0732">Signal</keyword>
<dbReference type="Proteomes" id="UP000261704">
    <property type="component" value="Chromosome"/>
</dbReference>
<keyword evidence="2" id="KW-0378">Hydrolase</keyword>
<dbReference type="AlphaFoldDB" id="A0A347UE17"/>
<dbReference type="OrthoDB" id="6199047at2"/>
<reference evidence="2 3" key="1">
    <citation type="submission" date="2018-09" db="EMBL/GenBank/DDBJ databases">
        <title>Profundibacter amoris BAR1 gen. nov., sp. nov., a new member of the Roseobacter clade isolated at Lokis Castle Vent Field on the Arctic Mid-Oceanic Ridge.</title>
        <authorList>
            <person name="Le Moine Bauer S."/>
            <person name="Sjoeberg A.G."/>
            <person name="L'Haridon S."/>
            <person name="Stokke R."/>
            <person name="Roalkvam I."/>
            <person name="Steen I.H."/>
            <person name="Dahle H."/>
        </authorList>
    </citation>
    <scope>NUCLEOTIDE SEQUENCE [LARGE SCALE GENOMIC DNA]</scope>
    <source>
        <strain evidence="2 3">BAR1</strain>
    </source>
</reference>
<feature type="chain" id="PRO_5016832853" evidence="1">
    <location>
        <begin position="21"/>
        <end position="162"/>
    </location>
</feature>
<gene>
    <name evidence="2" type="ORF">BAR1_03610</name>
</gene>
<dbReference type="KEGG" id="pamo:BAR1_03610"/>
<keyword evidence="3" id="KW-1185">Reference proteome</keyword>
<dbReference type="Pfam" id="PF09411">
    <property type="entry name" value="PagL"/>
    <property type="match status" value="1"/>
</dbReference>
<dbReference type="InterPro" id="IPR018550">
    <property type="entry name" value="Lipid-A_deacylase-rel"/>
</dbReference>
<dbReference type="RefSeq" id="WP_118941753.1">
    <property type="nucleotide sequence ID" value="NZ_CP032125.1"/>
</dbReference>
<sequence length="162" mass="17430">MRKLLALSAFIASIASAATAGEWVLGAGSSLFHDANSNSGSIVSFELHSEPFFTRNRFSLRYMGVVTGHATGDVFVGVGLSSVYDFDNRWYIEGSIAPGYFNESSPGNDLGSPFEIRLLLGLGYELNSGDSISFAAMHKSNASTASRNPGVNGVLLRYHHRF</sequence>
<organism evidence="2 3">
    <name type="scientific">Profundibacter amoris</name>
    <dbReference type="NCBI Taxonomy" id="2171755"/>
    <lineage>
        <taxon>Bacteria</taxon>
        <taxon>Pseudomonadati</taxon>
        <taxon>Pseudomonadota</taxon>
        <taxon>Alphaproteobacteria</taxon>
        <taxon>Rhodobacterales</taxon>
        <taxon>Paracoccaceae</taxon>
        <taxon>Profundibacter</taxon>
    </lineage>
</organism>